<dbReference type="AlphaFoldDB" id="A0A158JYB8"/>
<organism evidence="2 3">
    <name type="scientific">Caballeronia arvi</name>
    <dbReference type="NCBI Taxonomy" id="1777135"/>
    <lineage>
        <taxon>Bacteria</taxon>
        <taxon>Pseudomonadati</taxon>
        <taxon>Pseudomonadota</taxon>
        <taxon>Betaproteobacteria</taxon>
        <taxon>Burkholderiales</taxon>
        <taxon>Burkholderiaceae</taxon>
        <taxon>Caballeronia</taxon>
    </lineage>
</organism>
<keyword evidence="3" id="KW-1185">Reference proteome</keyword>
<dbReference type="AntiFam" id="ANF00178">
    <property type="entry name" value="Shadow ORF (opposite dhbF)"/>
</dbReference>
<reference evidence="2" key="1">
    <citation type="submission" date="2016-01" db="EMBL/GenBank/DDBJ databases">
        <authorList>
            <person name="Peeters C."/>
        </authorList>
    </citation>
    <scope>NUCLEOTIDE SEQUENCE [LARGE SCALE GENOMIC DNA]</scope>
    <source>
        <strain evidence="2">LMG 29317</strain>
    </source>
</reference>
<name>A0A158JYB8_9BURK</name>
<feature type="region of interest" description="Disordered" evidence="1">
    <location>
        <begin position="1"/>
        <end position="24"/>
    </location>
</feature>
<accession>A0A158JYB8</accession>
<protein>
    <submittedName>
        <fullName evidence="2">Uncharacterized protein</fullName>
    </submittedName>
</protein>
<dbReference type="EMBL" id="FCOM02000021">
    <property type="protein sequence ID" value="SAL73827.1"/>
    <property type="molecule type" value="Genomic_DNA"/>
</dbReference>
<evidence type="ECO:0000313" key="3">
    <source>
        <dbReference type="Proteomes" id="UP000055019"/>
    </source>
</evidence>
<sequence length="122" mass="13287">MQADAAHAFDERHGKQGVPAEGEEVVLPADALEAEQAGPQIGECGLGLTLRGFEGAQREGIGLRIGQCVTIELAVGCQRQGIERDERRRHHVIGQVRGEMLTQYADIDFGKQRDIGDELLIL</sequence>
<evidence type="ECO:0000256" key="1">
    <source>
        <dbReference type="SAM" id="MobiDB-lite"/>
    </source>
</evidence>
<gene>
    <name evidence="2" type="ORF">AWB74_04552</name>
</gene>
<evidence type="ECO:0000313" key="2">
    <source>
        <dbReference type="EMBL" id="SAL73827.1"/>
    </source>
</evidence>
<dbReference type="Proteomes" id="UP000055019">
    <property type="component" value="Unassembled WGS sequence"/>
</dbReference>
<proteinExistence type="predicted"/>
<comment type="caution">
    <text evidence="2">The sequence shown here is derived from an EMBL/GenBank/DDBJ whole genome shotgun (WGS) entry which is preliminary data.</text>
</comment>